<protein>
    <recommendedName>
        <fullName evidence="4">Integral membrane protein</fullName>
    </recommendedName>
</protein>
<gene>
    <name evidence="2" type="ORF">GCM10023216_14720</name>
</gene>
<reference evidence="3" key="1">
    <citation type="journal article" date="2019" name="Int. J. Syst. Evol. Microbiol.">
        <title>The Global Catalogue of Microorganisms (GCM) 10K type strain sequencing project: providing services to taxonomists for standard genome sequencing and annotation.</title>
        <authorList>
            <consortium name="The Broad Institute Genomics Platform"/>
            <consortium name="The Broad Institute Genome Sequencing Center for Infectious Disease"/>
            <person name="Wu L."/>
            <person name="Ma J."/>
        </authorList>
    </citation>
    <scope>NUCLEOTIDE SEQUENCE [LARGE SCALE GENOMIC DNA]</scope>
    <source>
        <strain evidence="3">JCM 18063</strain>
    </source>
</reference>
<organism evidence="2 3">
    <name type="scientific">Isoptericola chiayiensis</name>
    <dbReference type="NCBI Taxonomy" id="579446"/>
    <lineage>
        <taxon>Bacteria</taxon>
        <taxon>Bacillati</taxon>
        <taxon>Actinomycetota</taxon>
        <taxon>Actinomycetes</taxon>
        <taxon>Micrococcales</taxon>
        <taxon>Promicromonosporaceae</taxon>
        <taxon>Isoptericola</taxon>
    </lineage>
</organism>
<name>A0ABP8YC65_9MICO</name>
<dbReference type="RefSeq" id="WP_172153450.1">
    <property type="nucleotide sequence ID" value="NZ_BAABID010000007.1"/>
</dbReference>
<accession>A0ABP8YC65</accession>
<keyword evidence="3" id="KW-1185">Reference proteome</keyword>
<evidence type="ECO:0000256" key="1">
    <source>
        <dbReference type="SAM" id="Phobius"/>
    </source>
</evidence>
<feature type="transmembrane region" description="Helical" evidence="1">
    <location>
        <begin position="36"/>
        <end position="57"/>
    </location>
</feature>
<sequence length="204" mass="20725">MAGRIPKNGATAALVAVAALLMLSLLLDLTGGVAEATTLGVALLVAVVVVVAVLRGAHRRVVACARNAARHRPGAVVVPGVTTAEMPAIARHQGSSARGWSSAGGSAVAVVVTPTGLEVWGRRDTAPRWVVQRTRDGVTSNTAAFGGREVPAVWAHDGLAAVVFVPAYRPLRASAGMVGDDVGRALADLGADPDGRSADDDVMM</sequence>
<proteinExistence type="predicted"/>
<comment type="caution">
    <text evidence="2">The sequence shown here is derived from an EMBL/GenBank/DDBJ whole genome shotgun (WGS) entry which is preliminary data.</text>
</comment>
<evidence type="ECO:0000313" key="2">
    <source>
        <dbReference type="EMBL" id="GAA4725428.1"/>
    </source>
</evidence>
<keyword evidence="1" id="KW-1133">Transmembrane helix</keyword>
<dbReference type="EMBL" id="BAABID010000007">
    <property type="protein sequence ID" value="GAA4725428.1"/>
    <property type="molecule type" value="Genomic_DNA"/>
</dbReference>
<evidence type="ECO:0000313" key="3">
    <source>
        <dbReference type="Proteomes" id="UP001500956"/>
    </source>
</evidence>
<evidence type="ECO:0008006" key="4">
    <source>
        <dbReference type="Google" id="ProtNLM"/>
    </source>
</evidence>
<keyword evidence="1" id="KW-0812">Transmembrane</keyword>
<dbReference type="Proteomes" id="UP001500956">
    <property type="component" value="Unassembled WGS sequence"/>
</dbReference>
<keyword evidence="1" id="KW-0472">Membrane</keyword>